<dbReference type="AlphaFoldDB" id="A0A844FXE5"/>
<feature type="chain" id="PRO_5032462436" evidence="1">
    <location>
        <begin position="20"/>
        <end position="988"/>
    </location>
</feature>
<evidence type="ECO:0000313" key="3">
    <source>
        <dbReference type="Proteomes" id="UP000435649"/>
    </source>
</evidence>
<proteinExistence type="predicted"/>
<dbReference type="Proteomes" id="UP000435649">
    <property type="component" value="Unassembled WGS sequence"/>
</dbReference>
<sequence>MFRSAVLFAAVLAAFAAAAVETVLVCEDERMLPFLKSAAELRPEGIDFAPLAERPLVPAGTAGRILLEETGEEGLIAVVAAGFHLNDSSFRPARVAVFDRQSSCRLVDRSLPAAPGEAEQVLLQALRDAALNAGSPEKRKFAAVVETFFTELPLNRRAAAAHIAAALELRLRYLPGVITAGKSEMNDLAEETRLTGIGGRLPHDQTLLQLEFLPDGESFRIRLRAFDGNGAERYGREYPAAGTPVEAMLNDLAAHLGVTPGPAPSAAAEYPRLLAECEYLWKAGRFRENTRKAAAAGMLAAGKAQSPVFALRAALNSRGVLNAEPEEQFASLREAAALLEELPPASSETEAARLFRGLLRRLYESRECPAALRGEVAAWLSGCRPLILCGFRPDLPPPRVSAPLESLSPSLYFDDDAFLKEAVPALEAMAADAPGNEDEAFYRAVLSFGAEFMPVVELLPPGAEPQRKILRELARKLTASPGSAWKAFGLTLDYRLRLPLSGSEAEQLRNAYADALLKLPPHCRDAEAHSAIWSLLDSREEQKAVAGTVAFRRSRTLPADDPESAANASPAALFGLLKKRQVDALEMHRGKWAKVLHREFSSLDIDKLASFNPGYRFTRYGWAWEKGSIRGWAFDGRNGFILGVPARGRRLTLSMWDSGARRVKQLYEFPHDLLQLDNLPSRNIPMNAIDNCVLIGTGSQIVIARTSPGKPQIIENLPGRVMSMTLNRGRVYAFIADGDNFSPKFIRLISCRLDGKDMKTHIATDRPAAEKQNLFDRAASTFTVSGLGRKIGSGKLYFHTVANGRGPSGFWEFDTETGEANRLFCNAADGRTLVMSSHGQAFFTQQRDLLCLGIYGYRSVGDGPAAFFLRYDVRTGKKELYGWGDEAILKKLGLASPWGKRLNFSGPFWIEGDNFWGAGGWAANKMAVHFRLSAPEQSPRLLFPCARGVFPGNVKNSVVFLTDDSLVEVRCLSPGTGRSFTASGAERL</sequence>
<gene>
    <name evidence="2" type="ORF">FYJ85_02585</name>
</gene>
<keyword evidence="3" id="KW-1185">Reference proteome</keyword>
<reference evidence="2 3" key="1">
    <citation type="submission" date="2019-08" db="EMBL/GenBank/DDBJ databases">
        <title>In-depth cultivation of the pig gut microbiome towards novel bacterial diversity and tailored functional studies.</title>
        <authorList>
            <person name="Wylensek D."/>
            <person name="Hitch T.C.A."/>
            <person name="Clavel T."/>
        </authorList>
    </citation>
    <scope>NUCLEOTIDE SEQUENCE [LARGE SCALE GENOMIC DNA]</scope>
    <source>
        <strain evidence="2 3">BBE-744-WT-12</strain>
    </source>
</reference>
<comment type="caution">
    <text evidence="2">The sequence shown here is derived from an EMBL/GenBank/DDBJ whole genome shotgun (WGS) entry which is preliminary data.</text>
</comment>
<evidence type="ECO:0000313" key="2">
    <source>
        <dbReference type="EMBL" id="MST95930.1"/>
    </source>
</evidence>
<organism evidence="2 3">
    <name type="scientific">Victivallis lenta</name>
    <dbReference type="NCBI Taxonomy" id="2606640"/>
    <lineage>
        <taxon>Bacteria</taxon>
        <taxon>Pseudomonadati</taxon>
        <taxon>Lentisphaerota</taxon>
        <taxon>Lentisphaeria</taxon>
        <taxon>Victivallales</taxon>
        <taxon>Victivallaceae</taxon>
        <taxon>Victivallis</taxon>
    </lineage>
</organism>
<protein>
    <submittedName>
        <fullName evidence="2">Uncharacterized protein</fullName>
    </submittedName>
</protein>
<evidence type="ECO:0000256" key="1">
    <source>
        <dbReference type="SAM" id="SignalP"/>
    </source>
</evidence>
<keyword evidence="1" id="KW-0732">Signal</keyword>
<dbReference type="EMBL" id="VUNS01000002">
    <property type="protein sequence ID" value="MST95930.1"/>
    <property type="molecule type" value="Genomic_DNA"/>
</dbReference>
<accession>A0A844FXE5</accession>
<feature type="signal peptide" evidence="1">
    <location>
        <begin position="1"/>
        <end position="19"/>
    </location>
</feature>
<name>A0A844FXE5_9BACT</name>
<dbReference type="RefSeq" id="WP_154416903.1">
    <property type="nucleotide sequence ID" value="NZ_VUNS01000002.1"/>
</dbReference>